<protein>
    <submittedName>
        <fullName evidence="2">Uncharacterized protein</fullName>
    </submittedName>
</protein>
<keyword evidence="3" id="KW-1185">Reference proteome</keyword>
<evidence type="ECO:0000313" key="2">
    <source>
        <dbReference type="EMBL" id="EDR30154.1"/>
    </source>
</evidence>
<feature type="region of interest" description="Disordered" evidence="1">
    <location>
        <begin position="156"/>
        <end position="209"/>
    </location>
</feature>
<sequence>MQTDPFSSSINEDRFTTQNLQNAQENYSQEYMSSTYYDGQFVIKPVEQPNTQIYNYNLSAQEIGSKGDSPILQNQPSEEVSGNCCGEDILQNIEVIQKLINEFKICFASRGEALTQKIFSLMLKVLSEMVSVINGIRSQEYPSSILFNETGSSEKTEFIEDDYSSSEKTELTTDNQTNNSSNDTTTEEANDIDDTTNDDELSDDSIKSTSTNTKISKHKAIASVPTKTLKDSFNVIAPIRMKKVAEMISKKEPQELFCYSTADKTIKNKEVRKQIINAMTSGNDISLFILSEHTCVATFSRKKAVANDDWNQDEMFRLYQFMRNDKECSLVLENDEKKSYNFCGDSHGDILRVYCAFSITETLDINFRPDDEDFDLPYEVVSGDEGVKDVKSLEGNSTEHREKIKQILIVKWVDSKQSSNK</sequence>
<dbReference type="RefSeq" id="XP_001733733.1">
    <property type="nucleotide sequence ID" value="XM_001733681.1"/>
</dbReference>
<feature type="compositionally biased region" description="Acidic residues" evidence="1">
    <location>
        <begin position="185"/>
        <end position="203"/>
    </location>
</feature>
<name>B0E5Q8_ENTDS</name>
<gene>
    <name evidence="2" type="ORF">EDI_013740</name>
</gene>
<reference evidence="3" key="1">
    <citation type="submission" date="2007-12" db="EMBL/GenBank/DDBJ databases">
        <title>Annotation of Entamoeba dispar SAW760.</title>
        <authorList>
            <person name="Lorenzi H."/>
            <person name="Inman J."/>
            <person name="Schobel S."/>
            <person name="Amedeo P."/>
            <person name="Caler E."/>
        </authorList>
    </citation>
    <scope>NUCLEOTIDE SEQUENCE [LARGE SCALE GENOMIC DNA]</scope>
    <source>
        <strain evidence="3">ATCC PRA-260 / SAW760</strain>
    </source>
</reference>
<dbReference type="VEuPathDB" id="AmoebaDB:EDI_013740"/>
<dbReference type="KEGG" id="edi:EDI_013740"/>
<feature type="compositionally biased region" description="Low complexity" evidence="1">
    <location>
        <begin position="172"/>
        <end position="184"/>
    </location>
</feature>
<dbReference type="AlphaFoldDB" id="B0E5Q8"/>
<accession>B0E5Q8</accession>
<dbReference type="Proteomes" id="UP000008076">
    <property type="component" value="Unassembled WGS sequence"/>
</dbReference>
<evidence type="ECO:0000313" key="3">
    <source>
        <dbReference type="Proteomes" id="UP000008076"/>
    </source>
</evidence>
<dbReference type="GeneID" id="5878602"/>
<proteinExistence type="predicted"/>
<dbReference type="EMBL" id="DS547824">
    <property type="protein sequence ID" value="EDR30154.1"/>
    <property type="molecule type" value="Genomic_DNA"/>
</dbReference>
<evidence type="ECO:0000256" key="1">
    <source>
        <dbReference type="SAM" id="MobiDB-lite"/>
    </source>
</evidence>
<organism evidence="3">
    <name type="scientific">Entamoeba dispar (strain ATCC PRA-260 / SAW760)</name>
    <dbReference type="NCBI Taxonomy" id="370354"/>
    <lineage>
        <taxon>Eukaryota</taxon>
        <taxon>Amoebozoa</taxon>
        <taxon>Evosea</taxon>
        <taxon>Archamoebae</taxon>
        <taxon>Mastigamoebida</taxon>
        <taxon>Entamoebidae</taxon>
        <taxon>Entamoeba</taxon>
    </lineage>
</organism>